<evidence type="ECO:0000256" key="10">
    <source>
        <dbReference type="ARBA" id="ARBA00074193"/>
    </source>
</evidence>
<keyword evidence="3" id="KW-0723">Serine/threonine-protein kinase</keyword>
<keyword evidence="5 14" id="KW-0547">Nucleotide-binding</keyword>
<dbReference type="GO" id="GO:0005737">
    <property type="term" value="C:cytoplasm"/>
    <property type="evidence" value="ECO:0007669"/>
    <property type="project" value="UniProtKB-SubCell"/>
</dbReference>
<evidence type="ECO:0000256" key="15">
    <source>
        <dbReference type="SAM" id="Coils"/>
    </source>
</evidence>
<evidence type="ECO:0000256" key="14">
    <source>
        <dbReference type="PIRSR" id="PIRSR038165-51"/>
    </source>
</evidence>
<dbReference type="FunFam" id="1.10.510.10:FF:000087">
    <property type="entry name" value="Mitogen-activated protein kinase kinase kinase 12"/>
    <property type="match status" value="1"/>
</dbReference>
<dbReference type="InterPro" id="IPR001245">
    <property type="entry name" value="Ser-Thr/Tyr_kinase_cat_dom"/>
</dbReference>
<dbReference type="PRINTS" id="PR00109">
    <property type="entry name" value="TYRKINASE"/>
</dbReference>
<evidence type="ECO:0000256" key="12">
    <source>
        <dbReference type="ARBA" id="ARBA00080806"/>
    </source>
</evidence>
<proteinExistence type="inferred from homology"/>
<name>A0A8X6PCE0_NEPPI</name>
<keyword evidence="15" id="KW-0175">Coiled coil</keyword>
<dbReference type="SMART" id="SM00220">
    <property type="entry name" value="S_TKc"/>
    <property type="match status" value="1"/>
</dbReference>
<dbReference type="InterPro" id="IPR000719">
    <property type="entry name" value="Prot_kinase_dom"/>
</dbReference>
<comment type="caution">
    <text evidence="18">The sequence shown here is derived from an EMBL/GenBank/DDBJ whole genome shotgun (WGS) entry which is preliminary data.</text>
</comment>
<evidence type="ECO:0000256" key="16">
    <source>
        <dbReference type="SAM" id="MobiDB-lite"/>
    </source>
</evidence>
<dbReference type="EC" id="2.7.11.25" evidence="2"/>
<evidence type="ECO:0000256" key="9">
    <source>
        <dbReference type="ARBA" id="ARBA00048329"/>
    </source>
</evidence>
<protein>
    <recommendedName>
        <fullName evidence="10">Mitogen-activated protein kinase kinase kinase dlk-1</fullName>
        <ecNumber evidence="2">2.7.11.25</ecNumber>
    </recommendedName>
    <alternativeName>
        <fullName evidence="12">DAP kinase-like kinase</fullName>
    </alternativeName>
    <alternativeName>
        <fullName evidence="11">Death-associated protein kinase-like kinase</fullName>
    </alternativeName>
</protein>
<keyword evidence="19" id="KW-1185">Reference proteome</keyword>
<feature type="compositionally biased region" description="Low complexity" evidence="16">
    <location>
        <begin position="758"/>
        <end position="772"/>
    </location>
</feature>
<dbReference type="AlphaFoldDB" id="A0A8X6PCE0"/>
<dbReference type="InterPro" id="IPR051681">
    <property type="entry name" value="Ser/Thr_Kinases-Pseudokinases"/>
</dbReference>
<keyword evidence="7 14" id="KW-0067">ATP-binding</keyword>
<evidence type="ECO:0000256" key="7">
    <source>
        <dbReference type="ARBA" id="ARBA00022840"/>
    </source>
</evidence>
<organism evidence="18 19">
    <name type="scientific">Nephila pilipes</name>
    <name type="common">Giant wood spider</name>
    <name type="synonym">Nephila maculata</name>
    <dbReference type="NCBI Taxonomy" id="299642"/>
    <lineage>
        <taxon>Eukaryota</taxon>
        <taxon>Metazoa</taxon>
        <taxon>Ecdysozoa</taxon>
        <taxon>Arthropoda</taxon>
        <taxon>Chelicerata</taxon>
        <taxon>Arachnida</taxon>
        <taxon>Araneae</taxon>
        <taxon>Araneomorphae</taxon>
        <taxon>Entelegynae</taxon>
        <taxon>Araneoidea</taxon>
        <taxon>Nephilidae</taxon>
        <taxon>Nephila</taxon>
    </lineage>
</organism>
<dbReference type="Proteomes" id="UP000887013">
    <property type="component" value="Unassembled WGS sequence"/>
</dbReference>
<dbReference type="PROSITE" id="PS50011">
    <property type="entry name" value="PROTEIN_KINASE_DOM"/>
    <property type="match status" value="1"/>
</dbReference>
<dbReference type="GO" id="GO:0006950">
    <property type="term" value="P:response to stress"/>
    <property type="evidence" value="ECO:0007669"/>
    <property type="project" value="UniProtKB-ARBA"/>
</dbReference>
<evidence type="ECO:0000256" key="11">
    <source>
        <dbReference type="ARBA" id="ARBA00077446"/>
    </source>
</evidence>
<comment type="catalytic activity">
    <reaction evidence="9">
        <text>L-seryl-[protein] + ATP = O-phospho-L-seryl-[protein] + ADP + H(+)</text>
        <dbReference type="Rhea" id="RHEA:17989"/>
        <dbReference type="Rhea" id="RHEA-COMP:9863"/>
        <dbReference type="Rhea" id="RHEA-COMP:11604"/>
        <dbReference type="ChEBI" id="CHEBI:15378"/>
        <dbReference type="ChEBI" id="CHEBI:29999"/>
        <dbReference type="ChEBI" id="CHEBI:30616"/>
        <dbReference type="ChEBI" id="CHEBI:83421"/>
        <dbReference type="ChEBI" id="CHEBI:456216"/>
        <dbReference type="EC" id="2.7.11.25"/>
    </reaction>
</comment>
<dbReference type="SUPFAM" id="SSF56112">
    <property type="entry name" value="Protein kinase-like (PK-like)"/>
    <property type="match status" value="1"/>
</dbReference>
<evidence type="ECO:0000256" key="6">
    <source>
        <dbReference type="ARBA" id="ARBA00022777"/>
    </source>
</evidence>
<evidence type="ECO:0000256" key="8">
    <source>
        <dbReference type="ARBA" id="ARBA00047559"/>
    </source>
</evidence>
<evidence type="ECO:0000256" key="1">
    <source>
        <dbReference type="ARBA" id="ARBA00006529"/>
    </source>
</evidence>
<feature type="coiled-coil region" evidence="15">
    <location>
        <begin position="433"/>
        <end position="460"/>
    </location>
</feature>
<comment type="catalytic activity">
    <reaction evidence="8">
        <text>L-threonyl-[protein] + ATP = O-phospho-L-threonyl-[protein] + ADP + H(+)</text>
        <dbReference type="Rhea" id="RHEA:46608"/>
        <dbReference type="Rhea" id="RHEA-COMP:11060"/>
        <dbReference type="Rhea" id="RHEA-COMP:11605"/>
        <dbReference type="ChEBI" id="CHEBI:15378"/>
        <dbReference type="ChEBI" id="CHEBI:30013"/>
        <dbReference type="ChEBI" id="CHEBI:30616"/>
        <dbReference type="ChEBI" id="CHEBI:61977"/>
        <dbReference type="ChEBI" id="CHEBI:456216"/>
        <dbReference type="EC" id="2.7.11.25"/>
    </reaction>
</comment>
<gene>
    <name evidence="18" type="primary">MAP3K13</name>
    <name evidence="18" type="ORF">NPIL_381991</name>
</gene>
<comment type="similarity">
    <text evidence="1">Belongs to the protein kinase superfamily. STE Ser/Thr protein kinase family. MAP kinase kinase kinase subfamily.</text>
</comment>
<evidence type="ECO:0000256" key="2">
    <source>
        <dbReference type="ARBA" id="ARBA00012406"/>
    </source>
</evidence>
<keyword evidence="6 18" id="KW-0418">Kinase</keyword>
<keyword evidence="4" id="KW-0808">Transferase</keyword>
<evidence type="ECO:0000256" key="3">
    <source>
        <dbReference type="ARBA" id="ARBA00022527"/>
    </source>
</evidence>
<feature type="binding site" evidence="14">
    <location>
        <position position="173"/>
    </location>
    <ligand>
        <name>ATP</name>
        <dbReference type="ChEBI" id="CHEBI:30616"/>
    </ligand>
</feature>
<dbReference type="Gene3D" id="1.10.510.10">
    <property type="entry name" value="Transferase(Phosphotransferase) domain 1"/>
    <property type="match status" value="1"/>
</dbReference>
<dbReference type="PANTHER" id="PTHR44329:SF304">
    <property type="entry name" value="MITOGEN-ACTIVATED PROTEIN KINASE KINASE KINASE 13-LIKE ISOFORM X1"/>
    <property type="match status" value="1"/>
</dbReference>
<dbReference type="Pfam" id="PF07714">
    <property type="entry name" value="PK_Tyr_Ser-Thr"/>
    <property type="match status" value="1"/>
</dbReference>
<reference evidence="18" key="1">
    <citation type="submission" date="2020-08" db="EMBL/GenBank/DDBJ databases">
        <title>Multicomponent nature underlies the extraordinary mechanical properties of spider dragline silk.</title>
        <authorList>
            <person name="Kono N."/>
            <person name="Nakamura H."/>
            <person name="Mori M."/>
            <person name="Yoshida Y."/>
            <person name="Ohtoshi R."/>
            <person name="Malay A.D."/>
            <person name="Moran D.A.P."/>
            <person name="Tomita M."/>
            <person name="Numata K."/>
            <person name="Arakawa K."/>
        </authorList>
    </citation>
    <scope>NUCLEOTIDE SEQUENCE</scope>
</reference>
<dbReference type="GO" id="GO:0004709">
    <property type="term" value="F:MAP kinase kinase kinase activity"/>
    <property type="evidence" value="ECO:0007669"/>
    <property type="project" value="UniProtKB-EC"/>
</dbReference>
<feature type="active site" description="Proton acceptor" evidence="13">
    <location>
        <position position="257"/>
    </location>
</feature>
<evidence type="ECO:0000313" key="18">
    <source>
        <dbReference type="EMBL" id="GFT60477.1"/>
    </source>
</evidence>
<accession>A0A8X6PCE0</accession>
<dbReference type="Gene3D" id="3.30.200.20">
    <property type="entry name" value="Phosphorylase Kinase, domain 1"/>
    <property type="match status" value="1"/>
</dbReference>
<dbReference type="OrthoDB" id="339325at2759"/>
<evidence type="ECO:0000259" key="17">
    <source>
        <dbReference type="PROSITE" id="PS50011"/>
    </source>
</evidence>
<dbReference type="InterPro" id="IPR008271">
    <property type="entry name" value="Ser/Thr_kinase_AS"/>
</dbReference>
<evidence type="ECO:0000256" key="4">
    <source>
        <dbReference type="ARBA" id="ARBA00022679"/>
    </source>
</evidence>
<dbReference type="InterPro" id="IPR011009">
    <property type="entry name" value="Kinase-like_dom_sf"/>
</dbReference>
<feature type="region of interest" description="Disordered" evidence="16">
    <location>
        <begin position="740"/>
        <end position="789"/>
    </location>
</feature>
<feature type="domain" description="Protein kinase" evidence="17">
    <location>
        <begin position="146"/>
        <end position="387"/>
    </location>
</feature>
<evidence type="ECO:0000313" key="19">
    <source>
        <dbReference type="Proteomes" id="UP000887013"/>
    </source>
</evidence>
<dbReference type="EMBL" id="BMAW01067580">
    <property type="protein sequence ID" value="GFT60477.1"/>
    <property type="molecule type" value="Genomic_DNA"/>
</dbReference>
<dbReference type="PANTHER" id="PTHR44329">
    <property type="entry name" value="SERINE/THREONINE-PROTEIN KINASE TNNI3K-RELATED"/>
    <property type="match status" value="1"/>
</dbReference>
<dbReference type="GO" id="GO:0005524">
    <property type="term" value="F:ATP binding"/>
    <property type="evidence" value="ECO:0007669"/>
    <property type="project" value="UniProtKB-KW"/>
</dbReference>
<evidence type="ECO:0000256" key="13">
    <source>
        <dbReference type="PIRSR" id="PIRSR038165-50"/>
    </source>
</evidence>
<dbReference type="PROSITE" id="PS00108">
    <property type="entry name" value="PROTEIN_KINASE_ST"/>
    <property type="match status" value="1"/>
</dbReference>
<feature type="binding site" evidence="14">
    <location>
        <begin position="152"/>
        <end position="160"/>
    </location>
    <ligand>
        <name>ATP</name>
        <dbReference type="ChEBI" id="CHEBI:30616"/>
    </ligand>
</feature>
<sequence length="846" mass="96174">MRTSCSVSDLRSANIFHTLTINESNQRYLSTHNINKKYIFGGSLLHLSNAVEQTGDVSQTQEHSRTLPLNSTIVNVTTNMISLSNKKIVSLSQSKDADLNYTDTGQRSNRWFDGLLRCLKPVWTVLGKSSTHELKEDNWEILFDDIKDLQFLGSGAQGAVFCGRLNGELVAVKKVREKSETDVKHLKKLSHCNVVSFKGVCVQPPCFCIIMEYCPSGTLHNLLRQGTEIPPKKVMEWSKQVAGGMNYLHTHKIIHRDLKSENILIGYNDVLKISDFGTSRQWNDKSVKMSFAGTVAWMAPEVIRNESCSEKVDIWSFGVVLWELLTCETPYKGVDSSAVIWGVGSNSLHLPVPSTCPDGFKLLLKQCWSGKPRNRPSFRHIMMHLDIAAVEILSTPEEEYYQTQATWRKEIGSYMQKIKNDACYGLHIEEDLIKRRKEELKHAQDIREHYEKKLERANNLYMELATCLLQVEQREQELIQREQNLRFGNSYARSSRKNIRRFLKNQKSGKKRNLKNVIAETYVSSKNAESSAFHGSAKSRIRRAKYVRNGFQAEKFDYSVPFNIIENPYHCSQLEQPNLIDTETQTDSINKDELFINPGSKQVFECVENLHILDNLATKKDSNIQSYIPSELILFNASVHNSCSDRKSKSAADGKCVGSVGNFFSDRYQFNCQNRSERTLSTIPVDINNCSEKFENVSLRRKIIKKKSRLNHPFCRMGSFRGKLLLKKFGSSLQEFSGTEESCESDYDRDSPRHSRFSLSNISENSLSSSDEYYSEEENTSEHSSSQYTAGELLSSISNPDITLNTDFDSSCGESIHVNQNSLETDGAQSLTIKVEDGSVMSEHIF</sequence>
<evidence type="ECO:0000256" key="5">
    <source>
        <dbReference type="ARBA" id="ARBA00022741"/>
    </source>
</evidence>